<dbReference type="Proteomes" id="UP000237983">
    <property type="component" value="Unassembled WGS sequence"/>
</dbReference>
<proteinExistence type="predicted"/>
<feature type="signal peptide" evidence="1">
    <location>
        <begin position="1"/>
        <end position="25"/>
    </location>
</feature>
<keyword evidence="1" id="KW-0732">Signal</keyword>
<evidence type="ECO:0000313" key="2">
    <source>
        <dbReference type="EMBL" id="PRY67665.1"/>
    </source>
</evidence>
<accession>A0A2T0VBU4</accession>
<feature type="chain" id="PRO_5039034639" evidence="1">
    <location>
        <begin position="26"/>
        <end position="296"/>
    </location>
</feature>
<dbReference type="OrthoDB" id="4990393at2"/>
<dbReference type="RefSeq" id="WP_106213419.1">
    <property type="nucleotide sequence ID" value="NZ_PVTL01000006.1"/>
</dbReference>
<organism evidence="2 3">
    <name type="scientific">Glaciihabitans tibetensis</name>
    <dbReference type="NCBI Taxonomy" id="1266600"/>
    <lineage>
        <taxon>Bacteria</taxon>
        <taxon>Bacillati</taxon>
        <taxon>Actinomycetota</taxon>
        <taxon>Actinomycetes</taxon>
        <taxon>Micrococcales</taxon>
        <taxon>Microbacteriaceae</taxon>
        <taxon>Glaciihabitans</taxon>
    </lineage>
</organism>
<gene>
    <name evidence="2" type="ORF">B0I08_106273</name>
</gene>
<keyword evidence="3" id="KW-1185">Reference proteome</keyword>
<dbReference type="InterPro" id="IPR038670">
    <property type="entry name" value="HslJ-like_sf"/>
</dbReference>
<reference evidence="2 3" key="1">
    <citation type="submission" date="2018-03" db="EMBL/GenBank/DDBJ databases">
        <title>Genomic Encyclopedia of Type Strains, Phase III (KMG-III): the genomes of soil and plant-associated and newly described type strains.</title>
        <authorList>
            <person name="Whitman W."/>
        </authorList>
    </citation>
    <scope>NUCLEOTIDE SEQUENCE [LARGE SCALE GENOMIC DNA]</scope>
    <source>
        <strain evidence="2 3">CGMCC 1.12484</strain>
    </source>
</reference>
<sequence length="296" mass="29930">MRILDRVAAMTMLLLALALTGSALAGCAATPATRSDRNPDSPPLAGAGVGPESAAIGLVNLWRVSGAAGEGVDTWLRLDVPEFQLWSDCGLVVGSWLTTETLFVATTSGASSGCASGGGIPGVPWLESVVSYSASGDGWQLSNSDGEVVATLTLDGAPEPDPNAAEIYTKPPVITDAVRAAMHQAAAVPPGLTPATGDELIGRWVPVAYSVSTGPHVVFNADGTWTGSDGCNGGGGRWVADDAGAFLAAAGPSTLMGCEGAPVPYWVAQARSAVIDDGWLLLLDASGSEVGRLERG</sequence>
<evidence type="ECO:0000256" key="1">
    <source>
        <dbReference type="SAM" id="SignalP"/>
    </source>
</evidence>
<name>A0A2T0VBU4_9MICO</name>
<protein>
    <submittedName>
        <fullName evidence="2">META domain-containing protein</fullName>
    </submittedName>
</protein>
<dbReference type="AlphaFoldDB" id="A0A2T0VBU4"/>
<evidence type="ECO:0000313" key="3">
    <source>
        <dbReference type="Proteomes" id="UP000237983"/>
    </source>
</evidence>
<comment type="caution">
    <text evidence="2">The sequence shown here is derived from an EMBL/GenBank/DDBJ whole genome shotgun (WGS) entry which is preliminary data.</text>
</comment>
<dbReference type="EMBL" id="PVTL01000006">
    <property type="protein sequence ID" value="PRY67665.1"/>
    <property type="molecule type" value="Genomic_DNA"/>
</dbReference>
<dbReference type="PROSITE" id="PS51257">
    <property type="entry name" value="PROKAR_LIPOPROTEIN"/>
    <property type="match status" value="1"/>
</dbReference>
<dbReference type="Gene3D" id="2.40.128.270">
    <property type="match status" value="1"/>
</dbReference>